<keyword evidence="2" id="KW-0813">Transport</keyword>
<sequence length="1174" mass="130580">MFESLTCQRILSFMVFLSFMIHHMLRVNISIAIVEMVAKNNTTSATTAPRYDWDEAQKNNILGCFFWGYLLTQIPGGRLSELFGPKRIIGGGLLTASLLTILTPLASYSNYYCLLVVRVVLGVVMGIHWPSTPPIATRWIPPTDTSKFLSHMAAASLGVVITLPMCGYLIDSYGWPSVFYVTVYDTPDQHPRITEDEKQKLREMIQRDLDVPSKTRTPWAKILTSGPVWAFIVANACSSFTFFVCFMQLPTYMDQILHFNIKQNGLLSSIPHLARYLSALTSSCIADKLKKTGNLSTTCIRKFLCSTLFGGTSVLFVIQAFWGQSSVVSVVIFTSSMGLHGLATSGVYVNSLDLASSYSGTIFGMSQVLVAMTEYFTCKRILSCIVILVFMIHHMLRLNISIAIVEMTVHNNSNNSVQGPRYHWHEEKKNEILGSFFWGYFVIQIPEGRLSEIFGPRIVLGTGLLIAALMIILTPATCKWGFYWVVLARFGLGMSLGVQWASVSPLTAKSVSSTDTSKFIAHMMASPLGAALALPMCGHLIAQFAWPSVLYVTGTITLLWNIAWFYLAYDSPEQHPRISDKEVESGLGVDSGLHFFVFYCVHCAIAVLHVDIMVNGWLSGLPHVPRYTFAVIWSYLADKAIKRGRFSRTTIRKACNTIAFLGSAWFFTIQAIWGYSWIVSVIVFTGSFVVLSFTTPGILANCIHIAPVYSGTLLGINHIPACVLGHFSMKIVGFMIHHMLRLNISITIVEMATSKKSNATRMSHGPRYNWNEEEKNDILGYFFCGFFLTPVPGGRLSEMYGTRIVFGVSLLCAALITVLIPLACRLHYYWVLFARFVLGMALGMQWPSIPPMAAKWVSPSDTSKFMSHMKASALGAALIYPVCGYLIASLGWPSVFYFSGGITLLWTMAWFYLVYDSPEQHPRISREEKEQLINARIINCTAKKAKTPWIKILTSAPVWAFVVCNVIFCFTTYLLLHQVPSYISQVLHLNIKQNGWLSSSPHLGKYAAAVISSYLADRALKATKFSRTTVRKVCTTISFWGPCILFSIQAIWGDNYTVSVVVFTSAFAFMSFSTPGILANCVDIAPAYSGTILGISQALAGASGYVSTKVVGLITKEKQSFRQWRYIFWIAVGVDMVASVIFLIFASGEVQSWNSTDSKQIEEADREQNLPLRG</sequence>
<keyword evidence="4" id="KW-0769">Symport</keyword>
<feature type="domain" description="Major facilitator superfamily (MFS) profile" evidence="8">
    <location>
        <begin position="731"/>
        <end position="1150"/>
    </location>
</feature>
<evidence type="ECO:0000313" key="9">
    <source>
        <dbReference type="EMBL" id="KAH0816455.1"/>
    </source>
</evidence>
<feature type="transmembrane region" description="Helical" evidence="7">
    <location>
        <begin position="681"/>
        <end position="703"/>
    </location>
</feature>
<keyword evidence="10" id="KW-1185">Reference proteome</keyword>
<feature type="transmembrane region" description="Helical" evidence="7">
    <location>
        <begin position="894"/>
        <end position="915"/>
    </location>
</feature>
<evidence type="ECO:0000259" key="8">
    <source>
        <dbReference type="PROSITE" id="PS50850"/>
    </source>
</evidence>
<dbReference type="Proteomes" id="UP000719412">
    <property type="component" value="Unassembled WGS sequence"/>
</dbReference>
<feature type="transmembrane region" description="Helical" evidence="7">
    <location>
        <begin position="952"/>
        <end position="976"/>
    </location>
</feature>
<keyword evidence="5 7" id="KW-1133">Transmembrane helix</keyword>
<reference evidence="9" key="2">
    <citation type="submission" date="2021-08" db="EMBL/GenBank/DDBJ databases">
        <authorList>
            <person name="Eriksson T."/>
        </authorList>
    </citation>
    <scope>NUCLEOTIDE SEQUENCE</scope>
    <source>
        <strain evidence="9">Stoneville</strain>
        <tissue evidence="9">Whole head</tissue>
    </source>
</reference>
<feature type="transmembrane region" description="Helical" evidence="7">
    <location>
        <begin position="1126"/>
        <end position="1146"/>
    </location>
</feature>
<dbReference type="InterPro" id="IPR011701">
    <property type="entry name" value="MFS"/>
</dbReference>
<feature type="transmembrane region" description="Helical" evidence="7">
    <location>
        <begin position="454"/>
        <end position="473"/>
    </location>
</feature>
<keyword evidence="6 7" id="KW-0472">Membrane</keyword>
<dbReference type="FunFam" id="1.20.1250.20:FF:000157">
    <property type="entry name" value="Inorganic phosphate cotransporter"/>
    <property type="match status" value="3"/>
</dbReference>
<comment type="subcellular location">
    <subcellularLocation>
        <location evidence="1">Membrane</location>
        <topology evidence="1">Multi-pass membrane protein</topology>
    </subcellularLocation>
</comment>
<dbReference type="PANTHER" id="PTHR11662">
    <property type="entry name" value="SOLUTE CARRIER FAMILY 17"/>
    <property type="match status" value="1"/>
</dbReference>
<dbReference type="SUPFAM" id="SSF103473">
    <property type="entry name" value="MFS general substrate transporter"/>
    <property type="match status" value="3"/>
</dbReference>
<feature type="transmembrane region" description="Helical" evidence="7">
    <location>
        <begin position="381"/>
        <end position="405"/>
    </location>
</feature>
<name>A0A8J6LDA2_TENMO</name>
<feature type="transmembrane region" description="Helical" evidence="7">
    <location>
        <begin position="1085"/>
        <end position="1106"/>
    </location>
</feature>
<feature type="transmembrane region" description="Helical" evidence="7">
    <location>
        <begin position="88"/>
        <end position="105"/>
    </location>
</feature>
<feature type="transmembrane region" description="Helical" evidence="7">
    <location>
        <begin position="596"/>
        <end position="618"/>
    </location>
</feature>
<protein>
    <recommendedName>
        <fullName evidence="8">Major facilitator superfamily (MFS) profile domain-containing protein</fullName>
    </recommendedName>
</protein>
<evidence type="ECO:0000256" key="7">
    <source>
        <dbReference type="SAM" id="Phobius"/>
    </source>
</evidence>
<feature type="transmembrane region" description="Helical" evidence="7">
    <location>
        <begin position="1058"/>
        <end position="1078"/>
    </location>
</feature>
<dbReference type="FunFam" id="1.20.1250.20:FF:000003">
    <property type="entry name" value="Solute carrier family 17 member 3"/>
    <property type="match status" value="1"/>
</dbReference>
<feature type="transmembrane region" description="Helical" evidence="7">
    <location>
        <begin position="778"/>
        <end position="797"/>
    </location>
</feature>
<feature type="transmembrane region" description="Helical" evidence="7">
    <location>
        <begin position="828"/>
        <end position="849"/>
    </location>
</feature>
<feature type="transmembrane region" description="Helical" evidence="7">
    <location>
        <begin position="12"/>
        <end position="34"/>
    </location>
</feature>
<dbReference type="Gene3D" id="1.20.1250.20">
    <property type="entry name" value="MFS general substrate transporter like domains"/>
    <property type="match status" value="5"/>
</dbReference>
<feature type="transmembrane region" description="Helical" evidence="7">
    <location>
        <begin position="520"/>
        <end position="542"/>
    </location>
</feature>
<proteinExistence type="predicted"/>
<evidence type="ECO:0000313" key="10">
    <source>
        <dbReference type="Proteomes" id="UP000719412"/>
    </source>
</evidence>
<dbReference type="InterPro" id="IPR020846">
    <property type="entry name" value="MFS_dom"/>
</dbReference>
<evidence type="ECO:0000256" key="3">
    <source>
        <dbReference type="ARBA" id="ARBA00022692"/>
    </source>
</evidence>
<feature type="transmembrane region" description="Helical" evidence="7">
    <location>
        <begin position="654"/>
        <end position="675"/>
    </location>
</feature>
<dbReference type="EMBL" id="JABDTM020021520">
    <property type="protein sequence ID" value="KAH0816455.1"/>
    <property type="molecule type" value="Genomic_DNA"/>
</dbReference>
<organism evidence="9 10">
    <name type="scientific">Tenebrio molitor</name>
    <name type="common">Yellow mealworm beetle</name>
    <dbReference type="NCBI Taxonomy" id="7067"/>
    <lineage>
        <taxon>Eukaryota</taxon>
        <taxon>Metazoa</taxon>
        <taxon>Ecdysozoa</taxon>
        <taxon>Arthropoda</taxon>
        <taxon>Hexapoda</taxon>
        <taxon>Insecta</taxon>
        <taxon>Pterygota</taxon>
        <taxon>Neoptera</taxon>
        <taxon>Endopterygota</taxon>
        <taxon>Coleoptera</taxon>
        <taxon>Polyphaga</taxon>
        <taxon>Cucujiformia</taxon>
        <taxon>Tenebrionidae</taxon>
        <taxon>Tenebrio</taxon>
    </lineage>
</organism>
<feature type="transmembrane region" description="Helical" evidence="7">
    <location>
        <begin position="549"/>
        <end position="569"/>
    </location>
</feature>
<dbReference type="Pfam" id="PF07690">
    <property type="entry name" value="MFS_1"/>
    <property type="match status" value="3"/>
</dbReference>
<feature type="transmembrane region" description="Helical" evidence="7">
    <location>
        <begin position="1032"/>
        <end position="1052"/>
    </location>
</feature>
<dbReference type="InterPro" id="IPR050382">
    <property type="entry name" value="MFS_Na/Anion_cotransporter"/>
</dbReference>
<keyword evidence="3 7" id="KW-0812">Transmembrane</keyword>
<feature type="transmembrane region" description="Helical" evidence="7">
    <location>
        <begin position="480"/>
        <end position="500"/>
    </location>
</feature>
<feature type="transmembrane region" description="Helical" evidence="7">
    <location>
        <begin position="111"/>
        <end position="129"/>
    </location>
</feature>
<feature type="transmembrane region" description="Helical" evidence="7">
    <location>
        <begin position="715"/>
        <end position="736"/>
    </location>
</feature>
<accession>A0A8J6LDA2</accession>
<gene>
    <name evidence="9" type="ORF">GEV33_006336</name>
</gene>
<evidence type="ECO:0000256" key="6">
    <source>
        <dbReference type="ARBA" id="ARBA00023136"/>
    </source>
</evidence>
<dbReference type="GO" id="GO:0015293">
    <property type="term" value="F:symporter activity"/>
    <property type="evidence" value="ECO:0007669"/>
    <property type="project" value="UniProtKB-KW"/>
</dbReference>
<dbReference type="GO" id="GO:0016020">
    <property type="term" value="C:membrane"/>
    <property type="evidence" value="ECO:0007669"/>
    <property type="project" value="UniProtKB-SubCell"/>
</dbReference>
<feature type="transmembrane region" description="Helical" evidence="7">
    <location>
        <begin position="149"/>
        <end position="170"/>
    </location>
</feature>
<feature type="transmembrane region" description="Helical" evidence="7">
    <location>
        <begin position="870"/>
        <end position="888"/>
    </location>
</feature>
<dbReference type="AlphaFoldDB" id="A0A8J6LDA2"/>
<feature type="transmembrane region" description="Helical" evidence="7">
    <location>
        <begin position="303"/>
        <end position="322"/>
    </location>
</feature>
<evidence type="ECO:0000256" key="5">
    <source>
        <dbReference type="ARBA" id="ARBA00022989"/>
    </source>
</evidence>
<comment type="caution">
    <text evidence="9">The sequence shown here is derived from an EMBL/GenBank/DDBJ whole genome shotgun (WGS) entry which is preliminary data.</text>
</comment>
<reference evidence="9" key="1">
    <citation type="journal article" date="2020" name="J Insects Food Feed">
        <title>The yellow mealworm (Tenebrio molitor) genome: a resource for the emerging insects as food and feed industry.</title>
        <authorList>
            <person name="Eriksson T."/>
            <person name="Andere A."/>
            <person name="Kelstrup H."/>
            <person name="Emery V."/>
            <person name="Picard C."/>
        </authorList>
    </citation>
    <scope>NUCLEOTIDE SEQUENCE</scope>
    <source>
        <strain evidence="9">Stoneville</strain>
        <tissue evidence="9">Whole head</tissue>
    </source>
</reference>
<feature type="transmembrane region" description="Helical" evidence="7">
    <location>
        <begin position="328"/>
        <end position="349"/>
    </location>
</feature>
<feature type="transmembrane region" description="Helical" evidence="7">
    <location>
        <begin position="804"/>
        <end position="822"/>
    </location>
</feature>
<evidence type="ECO:0000256" key="1">
    <source>
        <dbReference type="ARBA" id="ARBA00004141"/>
    </source>
</evidence>
<dbReference type="GO" id="GO:0006820">
    <property type="term" value="P:monoatomic anion transport"/>
    <property type="evidence" value="ECO:0007669"/>
    <property type="project" value="TreeGrafter"/>
</dbReference>
<dbReference type="PANTHER" id="PTHR11662:SF411">
    <property type="entry name" value="GH05102P"/>
    <property type="match status" value="1"/>
</dbReference>
<evidence type="ECO:0000256" key="2">
    <source>
        <dbReference type="ARBA" id="ARBA00022448"/>
    </source>
</evidence>
<dbReference type="PROSITE" id="PS50850">
    <property type="entry name" value="MFS"/>
    <property type="match status" value="1"/>
</dbReference>
<evidence type="ECO:0000256" key="4">
    <source>
        <dbReference type="ARBA" id="ARBA00022847"/>
    </source>
</evidence>
<dbReference type="InterPro" id="IPR036259">
    <property type="entry name" value="MFS_trans_sf"/>
</dbReference>